<feature type="compositionally biased region" description="Polar residues" evidence="1">
    <location>
        <begin position="46"/>
        <end position="65"/>
    </location>
</feature>
<sequence>MENQQHKSPALRRQISRKPVPTAQASKISQPCPTEPAKEPLLPSQPEDNSSQGFSPQCPSSSADISTHKSEGKEQQNIDSGENRPREGSRLKPGTWRIIKGWWQELACCCLGVASFAALVVVLQKFDGQPPPNWPLGLTINAAIAALSTISRIALAIPITEGLAQAKWAWFKKRPRPLRDFDAFEQASRGIWGSLMLVVRTNGWLLSILAAIVLNSTVATSTITQSAVTYPIRNIDISLDGSAIAWRLAVGGSAVSNSITYVTDFIHQDEEDENRYNLPNNISARKDPGRNRQSWLWTYFVGLGTPLSHPELNSTCILSYFALQMRDNTADAAEVSLYWCVHTYSAKVVDNVLLMNMTSSESTPSVQSSRLTITPPGESIGYEVPVGGNGVITDHVNRTMTGTSSHYPGTPVTGVSGSDMFAQAHDDVEAEYGARLNGTITADEQRIWWDAVDGMARNVAAGLTNSLLNNTPNVHGTAFRSQTYVQVRLPWLALLGAQVVLSLIILLVIIIETATADVDIVKSSALPSLFAISAEEKANLECGAPKGDSGSGGNDCCLAPVSIDGQFKRKENRWILDG</sequence>
<dbReference type="Proteomes" id="UP000652219">
    <property type="component" value="Unassembled WGS sequence"/>
</dbReference>
<dbReference type="PANTHER" id="PTHR35394">
    <property type="entry name" value="DUF3176 DOMAIN-CONTAINING PROTEIN"/>
    <property type="match status" value="1"/>
</dbReference>
<keyword evidence="2" id="KW-0472">Membrane</keyword>
<feature type="compositionally biased region" description="Polar residues" evidence="1">
    <location>
        <begin position="23"/>
        <end position="32"/>
    </location>
</feature>
<evidence type="ECO:0000256" key="1">
    <source>
        <dbReference type="SAM" id="MobiDB-lite"/>
    </source>
</evidence>
<dbReference type="PANTHER" id="PTHR35394:SF5">
    <property type="entry name" value="DUF3176 DOMAIN-CONTAINING PROTEIN"/>
    <property type="match status" value="1"/>
</dbReference>
<feature type="region of interest" description="Disordered" evidence="1">
    <location>
        <begin position="1"/>
        <end position="91"/>
    </location>
</feature>
<accession>A0A8H6IN91</accession>
<keyword evidence="2" id="KW-1133">Transmembrane helix</keyword>
<keyword evidence="4" id="KW-1185">Reference proteome</keyword>
<comment type="caution">
    <text evidence="3">The sequence shown here is derived from an EMBL/GenBank/DDBJ whole genome shotgun (WGS) entry which is preliminary data.</text>
</comment>
<dbReference type="EMBL" id="WIGN01000582">
    <property type="protein sequence ID" value="KAF6787892.1"/>
    <property type="molecule type" value="Genomic_DNA"/>
</dbReference>
<proteinExistence type="predicted"/>
<evidence type="ECO:0000313" key="3">
    <source>
        <dbReference type="EMBL" id="KAF6787892.1"/>
    </source>
</evidence>
<protein>
    <submittedName>
        <fullName evidence="3">Uncharacterized protein</fullName>
    </submittedName>
</protein>
<evidence type="ECO:0000256" key="2">
    <source>
        <dbReference type="SAM" id="Phobius"/>
    </source>
</evidence>
<keyword evidence="2" id="KW-0812">Transmembrane</keyword>
<name>A0A8H6IN91_9PEZI</name>
<dbReference type="AlphaFoldDB" id="A0A8H6IN91"/>
<evidence type="ECO:0000313" key="4">
    <source>
        <dbReference type="Proteomes" id="UP000652219"/>
    </source>
</evidence>
<dbReference type="Pfam" id="PF11374">
    <property type="entry name" value="DUF3176"/>
    <property type="match status" value="1"/>
</dbReference>
<dbReference type="InterPro" id="IPR021514">
    <property type="entry name" value="DUF3176"/>
</dbReference>
<organism evidence="3 4">
    <name type="scientific">Colletotrichum sojae</name>
    <dbReference type="NCBI Taxonomy" id="2175907"/>
    <lineage>
        <taxon>Eukaryota</taxon>
        <taxon>Fungi</taxon>
        <taxon>Dikarya</taxon>
        <taxon>Ascomycota</taxon>
        <taxon>Pezizomycotina</taxon>
        <taxon>Sordariomycetes</taxon>
        <taxon>Hypocreomycetidae</taxon>
        <taxon>Glomerellales</taxon>
        <taxon>Glomerellaceae</taxon>
        <taxon>Colletotrichum</taxon>
        <taxon>Colletotrichum orchidearum species complex</taxon>
    </lineage>
</organism>
<feature type="transmembrane region" description="Helical" evidence="2">
    <location>
        <begin position="489"/>
        <end position="511"/>
    </location>
</feature>
<feature type="compositionally biased region" description="Basic and acidic residues" evidence="1">
    <location>
        <begin position="66"/>
        <end position="90"/>
    </location>
</feature>
<gene>
    <name evidence="3" type="ORF">CSOJ01_15130</name>
</gene>
<reference evidence="3 4" key="1">
    <citation type="journal article" date="2020" name="Phytopathology">
        <title>Genome Sequence Resources of Colletotrichum truncatum, C. plurivorum, C. musicola, and C. sojae: Four Species Pathogenic to Soybean (Glycine max).</title>
        <authorList>
            <person name="Rogerio F."/>
            <person name="Boufleur T.R."/>
            <person name="Ciampi-Guillardi M."/>
            <person name="Sukno S.A."/>
            <person name="Thon M.R."/>
            <person name="Massola Junior N.S."/>
            <person name="Baroncelli R."/>
        </authorList>
    </citation>
    <scope>NUCLEOTIDE SEQUENCE [LARGE SCALE GENOMIC DNA]</scope>
    <source>
        <strain evidence="3 4">LFN0009</strain>
    </source>
</reference>